<keyword evidence="1" id="KW-0175">Coiled coil</keyword>
<evidence type="ECO:0000256" key="2">
    <source>
        <dbReference type="SAM" id="MobiDB-lite"/>
    </source>
</evidence>
<keyword evidence="3" id="KW-1185">Reference proteome</keyword>
<sequence>MSLFRWRDPSFLHTLNFVRGIRTGANKVANSPRQRNRLRRQAEFRSSARTHESRFSPSRLRQGKNFRAEAAQHPNQKLTSYGEYMQMMASLHEKQMKLEEDMARAEIALKKEKEREEHEKDEQANVAPFILCAEDVTGLRKLYLMDSEEHQIEILKMHDCDRSFMDEPLDEPEVVIQSLRSLQMFEDSIPWTPSSEIDEIVDLPELKDGEEQWNPDSIHGNWVRRVMQFLRFRRLS</sequence>
<name>A0AB39ZQ04_DROSZ</name>
<organism evidence="3 4">
    <name type="scientific">Drosophila suzukii</name>
    <name type="common">Spotted-wing drosophila fruit fly</name>
    <dbReference type="NCBI Taxonomy" id="28584"/>
    <lineage>
        <taxon>Eukaryota</taxon>
        <taxon>Metazoa</taxon>
        <taxon>Ecdysozoa</taxon>
        <taxon>Arthropoda</taxon>
        <taxon>Hexapoda</taxon>
        <taxon>Insecta</taxon>
        <taxon>Pterygota</taxon>
        <taxon>Neoptera</taxon>
        <taxon>Endopterygota</taxon>
        <taxon>Diptera</taxon>
        <taxon>Brachycera</taxon>
        <taxon>Muscomorpha</taxon>
        <taxon>Ephydroidea</taxon>
        <taxon>Drosophilidae</taxon>
        <taxon>Drosophila</taxon>
        <taxon>Sophophora</taxon>
    </lineage>
</organism>
<dbReference type="AlphaFoldDB" id="A0AB39ZQ04"/>
<dbReference type="Proteomes" id="UP001652628">
    <property type="component" value="Chromosome X"/>
</dbReference>
<feature type="region of interest" description="Disordered" evidence="2">
    <location>
        <begin position="26"/>
        <end position="66"/>
    </location>
</feature>
<evidence type="ECO:0000256" key="1">
    <source>
        <dbReference type="SAM" id="Coils"/>
    </source>
</evidence>
<dbReference type="RefSeq" id="XP_016938908.2">
    <property type="nucleotide sequence ID" value="XM_017083419.4"/>
</dbReference>
<evidence type="ECO:0000313" key="3">
    <source>
        <dbReference type="Proteomes" id="UP001652628"/>
    </source>
</evidence>
<evidence type="ECO:0000313" key="4">
    <source>
        <dbReference type="RefSeq" id="XP_016938908.2"/>
    </source>
</evidence>
<feature type="coiled-coil region" evidence="1">
    <location>
        <begin position="88"/>
        <end position="122"/>
    </location>
</feature>
<accession>A0AB39ZQ04</accession>
<reference evidence="4" key="1">
    <citation type="submission" date="2025-08" db="UniProtKB">
        <authorList>
            <consortium name="RefSeq"/>
        </authorList>
    </citation>
    <scope>IDENTIFICATION</scope>
</reference>
<proteinExistence type="predicted"/>
<dbReference type="GeneID" id="108016695"/>
<protein>
    <submittedName>
        <fullName evidence="4">Uncharacterized protein</fullName>
    </submittedName>
</protein>
<gene>
    <name evidence="4" type="primary">LOC108016695</name>
</gene>